<dbReference type="Pfam" id="PF04762">
    <property type="entry name" value="Beta-prop_ELP1_1st"/>
    <property type="match status" value="1"/>
</dbReference>
<evidence type="ECO:0000256" key="3">
    <source>
        <dbReference type="ARBA" id="ARBA00022490"/>
    </source>
</evidence>
<organism evidence="13 14">
    <name type="scientific">Diutina rugosa</name>
    <name type="common">Yeast</name>
    <name type="synonym">Candida rugosa</name>
    <dbReference type="NCBI Taxonomy" id="5481"/>
    <lineage>
        <taxon>Eukaryota</taxon>
        <taxon>Fungi</taxon>
        <taxon>Dikarya</taxon>
        <taxon>Ascomycota</taxon>
        <taxon>Saccharomycotina</taxon>
        <taxon>Pichiomycetes</taxon>
        <taxon>Debaryomycetaceae</taxon>
        <taxon>Diutina</taxon>
    </lineage>
</organism>
<dbReference type="InterPro" id="IPR006849">
    <property type="entry name" value="Elp1"/>
</dbReference>
<sequence>MKNLVTLNRGEIVLESLTYPDLPVVASTYDPVADSITCCLANDEYVEVQQMQKSGQRVVLASFAVSAPGDVLSFAHFDDWTQLVFVFTGGDLVVATYVPEADCDSTTVEIVGSIDSGLQAAQWSPDDEIITLVTNDNKVLLLPRSFDDPICDKQLDANDIKISDSKHVSVGWGKKETQFKGRGAHAREREALKHAGLTQEGELRDPTVNEVERGTLSPLDRHTTKVSWRGDGEYFAISTIEPVAVEDTGESYDRRVIRVFSRDGVLDSVNEAVDGLEHNLAWKPQGALIASTQRHTDDDGDDVLDVVFYERNGLRHGEFNSRLNPESAVIVDMQWSCDSGVLSIQLDNQVQLWTTKNYHWYLKQVYNFSSPVKFHRWHPEKPLSLMVATEVSLEMFDLATTVHTGATTMGADQGMTLVTDGDEIKITPLAVANVPPPVSFREVYVPEPIIDVCTNRSGTRFAAVGTTQLHITAAMESPSSPAPKVETSAAMDPGFAKYVAFIGDDTVVVAIDQAAFTSLVFYELDGSVSRVVDLETKAVVVKATADLTALAVELRDGQVFTYSQDGEPTYITTFPQLCREIEVLNDTAFGISASAKLYANDHEVCTNATSLKLSESHLLFTTSQSQLCFIHLDQAITENINFGELNDERVRAIERGSFLVNVMPSKYSVVLEAPRGNLETIYPRIMVLSAVRQLIVAGEYYQAFMACRTHRIDLDILHDYRPDLFMANVDKFVAQLGKVEHLDLFVSCLKEENVAEVKYRETKGDDGEPVAAVTEQLASSTLIDEGEGTKRIIRHERHGERDANSKVNRICEAILKVLEKPQNHDQYLQTIITAYACQKPPNIEDALKLIGGLKDEDHRESAITHLCFLYDVYKLYNSSLAIYNVRLALSVAQHSQMDPKEYLPFLQNLHQQSPLRQKFLIDDHLKNYTKALGWLFELAEAQEFDDYMVQHHLYKQAIAIYTKENNTQRTEEVYRLYAQYLFDDKQYPDAGLTYEYLGLDDAALESWVLAKRWKEALALVAQDQDRYRTVATDLVASLESDHRYVEAAEIERFVLGNVDAACVLYCKHYHYDQAILLAKSSGRPELIESIIDPQLGEGFGTIAELLADCKQQMNSQLRRLRELRDKKAEDPFTFYGMPEQDTADNVSIAPSETSTTPSFFTRYTGKTSGTAKTGASRKTAKNRKREDRKRAKGRKGTIYEEEYLIRSVGRLIERLEQQQPDASNLIEGLLRRHQRERAVQIQHNWVELVSFITDNLEEIHNMSDRDRERLDDDGNVYLIDPIPVPAVPKFPVKAMLDF</sequence>
<dbReference type="InterPro" id="IPR056167">
    <property type="entry name" value="A-sol_ELP1"/>
</dbReference>
<evidence type="ECO:0000256" key="5">
    <source>
        <dbReference type="ARBA" id="ARBA00029535"/>
    </source>
</evidence>
<dbReference type="VEuPathDB" id="FungiDB:DIURU_000517"/>
<feature type="region of interest" description="Disordered" evidence="7">
    <location>
        <begin position="1143"/>
        <end position="1194"/>
    </location>
</feature>
<reference evidence="13 14" key="1">
    <citation type="submission" date="2019-07" db="EMBL/GenBank/DDBJ databases">
        <title>Genome assembly of two rare yeast pathogens: Diutina rugosa and Trichomonascus ciferrii.</title>
        <authorList>
            <person name="Mixao V."/>
            <person name="Saus E."/>
            <person name="Hansen A."/>
            <person name="Lass-Flor C."/>
            <person name="Gabaldon T."/>
        </authorList>
    </citation>
    <scope>NUCLEOTIDE SEQUENCE [LARGE SCALE GENOMIC DNA]</scope>
    <source>
        <strain evidence="13 14">CBS 613</strain>
    </source>
</reference>
<dbReference type="InterPro" id="IPR015943">
    <property type="entry name" value="WD40/YVTN_repeat-like_dom_sf"/>
</dbReference>
<protein>
    <recommendedName>
        <fullName evidence="5 6">Elongator complex protein 1</fullName>
    </recommendedName>
</protein>
<evidence type="ECO:0000256" key="4">
    <source>
        <dbReference type="ARBA" id="ARBA00022694"/>
    </source>
</evidence>
<dbReference type="Proteomes" id="UP000449547">
    <property type="component" value="Unassembled WGS sequence"/>
</dbReference>
<dbReference type="OMA" id="WRESLYC"/>
<dbReference type="GO" id="GO:0005634">
    <property type="term" value="C:nucleus"/>
    <property type="evidence" value="ECO:0007669"/>
    <property type="project" value="UniProtKB-SubCell"/>
</dbReference>
<comment type="function">
    <text evidence="6">Component of the elongator complex which is required for multiple tRNA modifications, including mcm5U (5-methoxycarbonylmethyl uridine), mcm5s2U (5-methoxycarbonylmethyl-2-thiouridine), and ncm5U (5-carbamoylmethyl uridine). The elongator complex catalyzes formation of carboxymethyluridine in the wobble base at position 34 in tRNAs.</text>
</comment>
<evidence type="ECO:0000256" key="6">
    <source>
        <dbReference type="PIRNR" id="PIRNR017233"/>
    </source>
</evidence>
<dbReference type="PANTHER" id="PTHR12747">
    <property type="entry name" value="ELONGATOR COMPLEX PROTEIN 1"/>
    <property type="match status" value="1"/>
</dbReference>
<keyword evidence="6" id="KW-0539">Nucleus</keyword>
<feature type="domain" description="ELP1 first N-terminal beta-propeller" evidence="8">
    <location>
        <begin position="1"/>
        <end position="380"/>
    </location>
</feature>
<keyword evidence="4" id="KW-0819">tRNA processing</keyword>
<comment type="subcellular location">
    <subcellularLocation>
        <location evidence="6">Cytoplasm</location>
    </subcellularLocation>
    <subcellularLocation>
        <location evidence="6">Nucleus</location>
    </subcellularLocation>
</comment>
<evidence type="ECO:0000259" key="8">
    <source>
        <dbReference type="Pfam" id="PF04762"/>
    </source>
</evidence>
<evidence type="ECO:0000259" key="10">
    <source>
        <dbReference type="Pfam" id="PF23878"/>
    </source>
</evidence>
<dbReference type="Gene3D" id="2.130.10.10">
    <property type="entry name" value="YVTN repeat-like/Quinoprotein amine dehydrogenase"/>
    <property type="match status" value="1"/>
</dbReference>
<dbReference type="GO" id="GO:0033588">
    <property type="term" value="C:elongator holoenzyme complex"/>
    <property type="evidence" value="ECO:0007669"/>
    <property type="project" value="InterPro"/>
</dbReference>
<dbReference type="SUPFAM" id="SSF69322">
    <property type="entry name" value="Tricorn protease domain 2"/>
    <property type="match status" value="1"/>
</dbReference>
<proteinExistence type="inferred from homology"/>
<dbReference type="GeneID" id="54779170"/>
<feature type="domain" description="ELP1 N-terminal second beta-propeller" evidence="9">
    <location>
        <begin position="418"/>
        <end position="660"/>
    </location>
</feature>
<evidence type="ECO:0000256" key="2">
    <source>
        <dbReference type="ARBA" id="ARBA00006086"/>
    </source>
</evidence>
<dbReference type="RefSeq" id="XP_034014678.1">
    <property type="nucleotide sequence ID" value="XM_034158122.1"/>
</dbReference>
<dbReference type="Pfam" id="PF23936">
    <property type="entry name" value="HB_ELP1"/>
    <property type="match status" value="1"/>
</dbReference>
<dbReference type="GO" id="GO:0000049">
    <property type="term" value="F:tRNA binding"/>
    <property type="evidence" value="ECO:0007669"/>
    <property type="project" value="TreeGrafter"/>
</dbReference>
<dbReference type="InterPro" id="IPR056169">
    <property type="entry name" value="HB_ELP1"/>
</dbReference>
<evidence type="ECO:0000256" key="1">
    <source>
        <dbReference type="ARBA" id="ARBA00005043"/>
    </source>
</evidence>
<dbReference type="Pfam" id="PF23925">
    <property type="entry name" value="A-sol_ELP1"/>
    <property type="match status" value="2"/>
</dbReference>
<dbReference type="OrthoDB" id="40048at2759"/>
<evidence type="ECO:0000256" key="7">
    <source>
        <dbReference type="SAM" id="MobiDB-lite"/>
    </source>
</evidence>
<dbReference type="EMBL" id="SWFT01000021">
    <property type="protein sequence ID" value="KAA8907510.1"/>
    <property type="molecule type" value="Genomic_DNA"/>
</dbReference>
<keyword evidence="14" id="KW-1185">Reference proteome</keyword>
<dbReference type="PIRSF" id="PIRSF017233">
    <property type="entry name" value="IKAP"/>
    <property type="match status" value="1"/>
</dbReference>
<dbReference type="InterPro" id="IPR056165">
    <property type="entry name" value="Beta-prop_ELP1_2nd"/>
</dbReference>
<evidence type="ECO:0000313" key="14">
    <source>
        <dbReference type="Proteomes" id="UP000449547"/>
    </source>
</evidence>
<evidence type="ECO:0000259" key="9">
    <source>
        <dbReference type="Pfam" id="PF23797"/>
    </source>
</evidence>
<comment type="caution">
    <text evidence="13">The sequence shown here is derived from an EMBL/GenBank/DDBJ whole genome shotgun (WGS) entry which is preliminary data.</text>
</comment>
<dbReference type="Pfam" id="PF23797">
    <property type="entry name" value="Beta-prop_ELP1_2nd"/>
    <property type="match status" value="1"/>
</dbReference>
<comment type="pathway">
    <text evidence="1">tRNA modification; 5-methoxycarbonylmethyl-2-thiouridine-tRNA biosynthesis.</text>
</comment>
<name>A0A642UZI1_DIURU</name>
<feature type="compositionally biased region" description="Low complexity" evidence="7">
    <location>
        <begin position="1150"/>
        <end position="1176"/>
    </location>
</feature>
<dbReference type="InterPro" id="IPR056164">
    <property type="entry name" value="Beta-prop_ELP1_1st"/>
</dbReference>
<keyword evidence="3 6" id="KW-0963">Cytoplasm</keyword>
<evidence type="ECO:0000259" key="12">
    <source>
        <dbReference type="Pfam" id="PF23936"/>
    </source>
</evidence>
<feature type="domain" description="ELP1 three-helical bundle" evidence="12">
    <location>
        <begin position="1086"/>
        <end position="1259"/>
    </location>
</feature>
<feature type="domain" description="ELP1 TPR" evidence="10">
    <location>
        <begin position="917"/>
        <end position="1074"/>
    </location>
</feature>
<feature type="domain" description="ELP1 alpha-solenoid" evidence="11">
    <location>
        <begin position="684"/>
        <end position="765"/>
    </location>
</feature>
<dbReference type="InterPro" id="IPR056166">
    <property type="entry name" value="TPR_ELP1"/>
</dbReference>
<evidence type="ECO:0000313" key="13">
    <source>
        <dbReference type="EMBL" id="KAA8907510.1"/>
    </source>
</evidence>
<dbReference type="GO" id="GO:0005829">
    <property type="term" value="C:cytosol"/>
    <property type="evidence" value="ECO:0007669"/>
    <property type="project" value="TreeGrafter"/>
</dbReference>
<comment type="similarity">
    <text evidence="2 6">Belongs to the ELP1/IKA1 family.</text>
</comment>
<dbReference type="UniPathway" id="UPA00988"/>
<dbReference type="GO" id="GO:0002926">
    <property type="term" value="P:tRNA wobble base 5-methoxycarbonylmethyl-2-thiouridinylation"/>
    <property type="evidence" value="ECO:0007669"/>
    <property type="project" value="TreeGrafter"/>
</dbReference>
<gene>
    <name evidence="13" type="ORF">DIURU_000517</name>
</gene>
<dbReference type="PANTHER" id="PTHR12747:SF0">
    <property type="entry name" value="ELONGATOR COMPLEX PROTEIN 1"/>
    <property type="match status" value="1"/>
</dbReference>
<dbReference type="Pfam" id="PF23878">
    <property type="entry name" value="TPR_ELP1"/>
    <property type="match status" value="1"/>
</dbReference>
<feature type="domain" description="ELP1 alpha-solenoid" evidence="11">
    <location>
        <begin position="798"/>
        <end position="909"/>
    </location>
</feature>
<evidence type="ECO:0000259" key="11">
    <source>
        <dbReference type="Pfam" id="PF23925"/>
    </source>
</evidence>
<accession>A0A642UZI1</accession>